<reference evidence="1 2" key="1">
    <citation type="journal article" date="2012" name="J. Bacteriol.">
        <title>Complete genome sequence of Enterobacter aerogenes KCTC 2190.</title>
        <authorList>
            <person name="Shin S.H."/>
            <person name="Kim S."/>
            <person name="Kim J.Y."/>
            <person name="Lee S."/>
            <person name="Um Y."/>
            <person name="Oh M.K."/>
            <person name="Kim Y.R."/>
            <person name="Lee J."/>
            <person name="Yang K.S."/>
        </authorList>
    </citation>
    <scope>NUCLEOTIDE SEQUENCE [LARGE SCALE GENOMIC DNA]</scope>
    <source>
        <strain evidence="1 2">KCTC 2190</strain>
    </source>
</reference>
<dbReference type="OrthoDB" id="6624023at2"/>
<dbReference type="RefSeq" id="WP_015703833.1">
    <property type="nucleotide sequence ID" value="NC_015663.1"/>
</dbReference>
<dbReference type="KEGG" id="eae:EAE_06590"/>
<dbReference type="AlphaFoldDB" id="A0A0H3FP26"/>
<name>A0A0H3FP26_KLEAK</name>
<organism evidence="1 2">
    <name type="scientific">Klebsiella aerogenes (strain ATCC 13048 / DSM 30053 / CCUG 1429 / JCM 1235 / KCTC 2190 / NBRC 13534 / NCIMB 10102 / NCTC 10006 / CDC 819-56)</name>
    <name type="common">Enterobacter aerogenes</name>
    <dbReference type="NCBI Taxonomy" id="1028307"/>
    <lineage>
        <taxon>Bacteria</taxon>
        <taxon>Pseudomonadati</taxon>
        <taxon>Pseudomonadota</taxon>
        <taxon>Gammaproteobacteria</taxon>
        <taxon>Enterobacterales</taxon>
        <taxon>Enterobacteriaceae</taxon>
        <taxon>Klebsiella/Raoultella group</taxon>
        <taxon>Klebsiella</taxon>
    </lineage>
</organism>
<dbReference type="EMBL" id="CP002824">
    <property type="protein sequence ID" value="AEG96242.1"/>
    <property type="molecule type" value="Genomic_DNA"/>
</dbReference>
<sequence>MPKVTQVQNAVIDIMDFIHFKNVYTSLFLSNEQTKACLVIFSLVEEVTNRICSSLIERDILNHYLLCGIEVALSNDEIDTFKVFGNVDNMSYEELEKLINKRTEISISTLSNLAEKNGVNKAVFLNSLEYLLAKEEIANTSPAIRFRLASKTVSIIHPLDSILFFNYLNDLGILYAAKYNAKTSREESKCAFIRVGLLMEFEILRSNVKYIAGPGGSDELIIKAPPKGTSSIVCRDMADNYKYLIDVLFSNTTDLFWFQALHMDHRKSANYLLINVNRLFRHKRLFKGTFARWPGTLGIFLMSLIKKENVNQPIYCESDNKGSVSEKACRELERLDITLSERTLYLRYRKILKNEYLKVRFYCEQCAKLNYYLSWDYEDLYYNDAVLLDI</sequence>
<protein>
    <submittedName>
        <fullName evidence="1">Uncharacterized protein</fullName>
    </submittedName>
</protein>
<evidence type="ECO:0000313" key="1">
    <source>
        <dbReference type="EMBL" id="AEG96242.1"/>
    </source>
</evidence>
<keyword evidence="2" id="KW-1185">Reference proteome</keyword>
<evidence type="ECO:0000313" key="2">
    <source>
        <dbReference type="Proteomes" id="UP000008881"/>
    </source>
</evidence>
<dbReference type="PATRIC" id="fig|1028307.3.peg.1311"/>
<dbReference type="eggNOG" id="ENOG5032WBY">
    <property type="taxonomic scope" value="Bacteria"/>
</dbReference>
<accession>A0A0H3FP26</accession>
<dbReference type="GeneID" id="93314444"/>
<proteinExistence type="predicted"/>
<dbReference type="HOGENOM" id="CLU_707390_0_0_6"/>
<dbReference type="Proteomes" id="UP000008881">
    <property type="component" value="Chromosome"/>
</dbReference>
<gene>
    <name evidence="1" type="ordered locus">EAE_06590</name>
</gene>